<accession>A0A4S8HZX1</accession>
<sequence>MKKQTIRMMKPRILFIVQLPPPIHGVTVMNQYTVDNPGWQSKYEVKTLPLHFGQTLDDIGKITPLKMLHMVGFLFRLFRILITFKPSLVYFTIVPTGKIFYRDALITSLIKRFCRCIVFHLHKRGIEEMANNSRHKRWLLRKTFTGVAAICLSEKLTADIRTVYKPDPYVLPNGIEVVSTRIIKRNNGAPRILYLSNLVKSKGIEIFLHSLAELHQQGCRFHARVVGAPVDYPIEQAKAFCAAAGIAHLVDVIGPKFGPDKFEELELADIFVLPSFTECVPLSILEAMQFGIPVVATSVGGIPDILQDGVNGLLVSPGSSQELSERLKQLLLDKTARIQMGYSARERFMQKYTLEKFYDGLTGIFEQVLKGKMHN</sequence>
<dbReference type="AlphaFoldDB" id="A0A4S8HZX1"/>
<dbReference type="CDD" id="cd03801">
    <property type="entry name" value="GT4_PimA-like"/>
    <property type="match status" value="1"/>
</dbReference>
<dbReference type="PANTHER" id="PTHR12526">
    <property type="entry name" value="GLYCOSYLTRANSFERASE"/>
    <property type="match status" value="1"/>
</dbReference>
<dbReference type="Proteomes" id="UP000306918">
    <property type="component" value="Unassembled WGS sequence"/>
</dbReference>
<proteinExistence type="predicted"/>
<dbReference type="Gene3D" id="3.40.50.2000">
    <property type="entry name" value="Glycogen Phosphorylase B"/>
    <property type="match status" value="2"/>
</dbReference>
<organism evidence="2 3">
    <name type="scientific">Niastella caeni</name>
    <dbReference type="NCBI Taxonomy" id="2569763"/>
    <lineage>
        <taxon>Bacteria</taxon>
        <taxon>Pseudomonadati</taxon>
        <taxon>Bacteroidota</taxon>
        <taxon>Chitinophagia</taxon>
        <taxon>Chitinophagales</taxon>
        <taxon>Chitinophagaceae</taxon>
        <taxon>Niastella</taxon>
    </lineage>
</organism>
<dbReference type="EMBL" id="STFF01000001">
    <property type="protein sequence ID" value="THU40961.1"/>
    <property type="molecule type" value="Genomic_DNA"/>
</dbReference>
<evidence type="ECO:0000259" key="1">
    <source>
        <dbReference type="Pfam" id="PF00534"/>
    </source>
</evidence>
<reference evidence="2 3" key="1">
    <citation type="submission" date="2019-04" db="EMBL/GenBank/DDBJ databases">
        <title>Niastella caeni sp. nov., isolated from activated sludge.</title>
        <authorList>
            <person name="Sheng M."/>
        </authorList>
    </citation>
    <scope>NUCLEOTIDE SEQUENCE [LARGE SCALE GENOMIC DNA]</scope>
    <source>
        <strain evidence="2 3">HX-2-15</strain>
    </source>
</reference>
<dbReference type="SUPFAM" id="SSF53756">
    <property type="entry name" value="UDP-Glycosyltransferase/glycogen phosphorylase"/>
    <property type="match status" value="1"/>
</dbReference>
<name>A0A4S8HZX1_9BACT</name>
<keyword evidence="2" id="KW-0808">Transferase</keyword>
<gene>
    <name evidence="2" type="ORF">FAM09_02260</name>
</gene>
<evidence type="ECO:0000313" key="2">
    <source>
        <dbReference type="EMBL" id="THU40961.1"/>
    </source>
</evidence>
<dbReference type="GO" id="GO:0016757">
    <property type="term" value="F:glycosyltransferase activity"/>
    <property type="evidence" value="ECO:0007669"/>
    <property type="project" value="InterPro"/>
</dbReference>
<comment type="caution">
    <text evidence="2">The sequence shown here is derived from an EMBL/GenBank/DDBJ whole genome shotgun (WGS) entry which is preliminary data.</text>
</comment>
<feature type="domain" description="Glycosyl transferase family 1" evidence="1">
    <location>
        <begin position="184"/>
        <end position="347"/>
    </location>
</feature>
<keyword evidence="3" id="KW-1185">Reference proteome</keyword>
<dbReference type="OrthoDB" id="7560678at2"/>
<dbReference type="InterPro" id="IPR001296">
    <property type="entry name" value="Glyco_trans_1"/>
</dbReference>
<protein>
    <submittedName>
        <fullName evidence="2">Glycosyltransferase family 4 protein</fullName>
    </submittedName>
</protein>
<evidence type="ECO:0000313" key="3">
    <source>
        <dbReference type="Proteomes" id="UP000306918"/>
    </source>
</evidence>
<dbReference type="Pfam" id="PF00534">
    <property type="entry name" value="Glycos_transf_1"/>
    <property type="match status" value="1"/>
</dbReference>